<dbReference type="PANTHER" id="PTHR10344:SF4">
    <property type="entry name" value="UMP-CMP KINASE 2, MITOCHONDRIAL"/>
    <property type="match status" value="1"/>
</dbReference>
<organism evidence="14 15">
    <name type="scientific">Iodidimonas nitroreducens</name>
    <dbReference type="NCBI Taxonomy" id="1236968"/>
    <lineage>
        <taxon>Bacteria</taxon>
        <taxon>Pseudomonadati</taxon>
        <taxon>Pseudomonadota</taxon>
        <taxon>Alphaproteobacteria</taxon>
        <taxon>Iodidimonadales</taxon>
        <taxon>Iodidimonadaceae</taxon>
        <taxon>Iodidimonas</taxon>
    </lineage>
</organism>
<comment type="similarity">
    <text evidence="1 12">Belongs to the thymidylate kinase family.</text>
</comment>
<sequence length="235" mass="25656">MAGMFITFEGGEGVGKSTQARLLADHLRAQGHDVVLTREPGGAPGAEQIRDLLVRGDPARWEPMSEALLHIAARVDHVAKTIQPALDRGAWVISDRFRDSTLVYQGLAQGVGRERIESLHALALGSPDHPDGLLPDLTFILDLPPAEGLLRAHSRQSQIDDQQTTKASNLAEDRYERMGDAFHHALSAAFQKLAIFYPERCHLIDASGDEHQVAQIILKQIASLKTRPVMDAGQG</sequence>
<evidence type="ECO:0000256" key="1">
    <source>
        <dbReference type="ARBA" id="ARBA00009776"/>
    </source>
</evidence>
<dbReference type="CDD" id="cd01672">
    <property type="entry name" value="TMPK"/>
    <property type="match status" value="1"/>
</dbReference>
<dbReference type="EC" id="2.7.4.9" evidence="2 12"/>
<evidence type="ECO:0000256" key="6">
    <source>
        <dbReference type="ARBA" id="ARBA00022741"/>
    </source>
</evidence>
<evidence type="ECO:0000256" key="5">
    <source>
        <dbReference type="ARBA" id="ARBA00022727"/>
    </source>
</evidence>
<evidence type="ECO:0000256" key="7">
    <source>
        <dbReference type="ARBA" id="ARBA00022777"/>
    </source>
</evidence>
<dbReference type="Proteomes" id="UP000324996">
    <property type="component" value="Unassembled WGS sequence"/>
</dbReference>
<dbReference type="SUPFAM" id="SSF52540">
    <property type="entry name" value="P-loop containing nucleoside triphosphate hydrolases"/>
    <property type="match status" value="1"/>
</dbReference>
<keyword evidence="7 12" id="KW-0418">Kinase</keyword>
<dbReference type="GO" id="GO:0006235">
    <property type="term" value="P:dTTP biosynthetic process"/>
    <property type="evidence" value="ECO:0007669"/>
    <property type="project" value="UniProtKB-UniRule"/>
</dbReference>
<dbReference type="GO" id="GO:0006233">
    <property type="term" value="P:dTDP biosynthetic process"/>
    <property type="evidence" value="ECO:0007669"/>
    <property type="project" value="InterPro"/>
</dbReference>
<dbReference type="Gene3D" id="3.40.50.300">
    <property type="entry name" value="P-loop containing nucleotide triphosphate hydrolases"/>
    <property type="match status" value="1"/>
</dbReference>
<dbReference type="HAMAP" id="MF_00165">
    <property type="entry name" value="Thymidylate_kinase"/>
    <property type="match status" value="1"/>
</dbReference>
<keyword evidence="8 12" id="KW-0067">ATP-binding</keyword>
<dbReference type="GO" id="GO:0004798">
    <property type="term" value="F:dTMP kinase activity"/>
    <property type="evidence" value="ECO:0007669"/>
    <property type="project" value="UniProtKB-UniRule"/>
</dbReference>
<dbReference type="NCBIfam" id="TIGR00041">
    <property type="entry name" value="DTMP_kinase"/>
    <property type="match status" value="1"/>
</dbReference>
<accession>A0A5A7N3Y1</accession>
<keyword evidence="6 12" id="KW-0547">Nucleotide-binding</keyword>
<dbReference type="GO" id="GO:0005829">
    <property type="term" value="C:cytosol"/>
    <property type="evidence" value="ECO:0007669"/>
    <property type="project" value="TreeGrafter"/>
</dbReference>
<evidence type="ECO:0000256" key="10">
    <source>
        <dbReference type="ARBA" id="ARBA00048743"/>
    </source>
</evidence>
<dbReference type="GO" id="GO:0006227">
    <property type="term" value="P:dUDP biosynthetic process"/>
    <property type="evidence" value="ECO:0007669"/>
    <property type="project" value="TreeGrafter"/>
</dbReference>
<dbReference type="PANTHER" id="PTHR10344">
    <property type="entry name" value="THYMIDYLATE KINASE"/>
    <property type="match status" value="1"/>
</dbReference>
<dbReference type="GO" id="GO:0005524">
    <property type="term" value="F:ATP binding"/>
    <property type="evidence" value="ECO:0007669"/>
    <property type="project" value="UniProtKB-UniRule"/>
</dbReference>
<evidence type="ECO:0000256" key="4">
    <source>
        <dbReference type="ARBA" id="ARBA00022679"/>
    </source>
</evidence>
<dbReference type="FunFam" id="3.40.50.300:FF:000225">
    <property type="entry name" value="Thymidylate kinase"/>
    <property type="match status" value="1"/>
</dbReference>
<evidence type="ECO:0000256" key="2">
    <source>
        <dbReference type="ARBA" id="ARBA00012980"/>
    </source>
</evidence>
<dbReference type="InterPro" id="IPR039430">
    <property type="entry name" value="Thymidylate_kin-like_dom"/>
</dbReference>
<feature type="binding site" evidence="12">
    <location>
        <begin position="10"/>
        <end position="17"/>
    </location>
    <ligand>
        <name>ATP</name>
        <dbReference type="ChEBI" id="CHEBI:30616"/>
    </ligand>
</feature>
<comment type="function">
    <text evidence="11 12">Phosphorylation of dTMP to form dTDP in both de novo and salvage pathways of dTTP synthesis.</text>
</comment>
<keyword evidence="4 12" id="KW-0808">Transferase</keyword>
<dbReference type="PROSITE" id="PS01331">
    <property type="entry name" value="THYMIDYLATE_KINASE"/>
    <property type="match status" value="1"/>
</dbReference>
<protein>
    <recommendedName>
        <fullName evidence="3 12">Thymidylate kinase</fullName>
        <ecNumber evidence="2 12">2.7.4.9</ecNumber>
    </recommendedName>
    <alternativeName>
        <fullName evidence="9 12">dTMP kinase</fullName>
    </alternativeName>
</protein>
<feature type="domain" description="Thymidylate kinase-like" evidence="13">
    <location>
        <begin position="8"/>
        <end position="215"/>
    </location>
</feature>
<dbReference type="Pfam" id="PF02223">
    <property type="entry name" value="Thymidylate_kin"/>
    <property type="match status" value="1"/>
</dbReference>
<proteinExistence type="inferred from homology"/>
<evidence type="ECO:0000256" key="3">
    <source>
        <dbReference type="ARBA" id="ARBA00017144"/>
    </source>
</evidence>
<evidence type="ECO:0000256" key="12">
    <source>
        <dbReference type="HAMAP-Rule" id="MF_00165"/>
    </source>
</evidence>
<evidence type="ECO:0000313" key="14">
    <source>
        <dbReference type="EMBL" id="GER02983.1"/>
    </source>
</evidence>
<keyword evidence="5 12" id="KW-0545">Nucleotide biosynthesis</keyword>
<evidence type="ECO:0000259" key="13">
    <source>
        <dbReference type="Pfam" id="PF02223"/>
    </source>
</evidence>
<evidence type="ECO:0000256" key="8">
    <source>
        <dbReference type="ARBA" id="ARBA00022840"/>
    </source>
</evidence>
<evidence type="ECO:0000256" key="9">
    <source>
        <dbReference type="ARBA" id="ARBA00029962"/>
    </source>
</evidence>
<dbReference type="EMBL" id="BKCN01000002">
    <property type="protein sequence ID" value="GER02983.1"/>
    <property type="molecule type" value="Genomic_DNA"/>
</dbReference>
<comment type="caution">
    <text evidence="14">The sequence shown here is derived from an EMBL/GenBank/DDBJ whole genome shotgun (WGS) entry which is preliminary data.</text>
</comment>
<keyword evidence="15" id="KW-1185">Reference proteome</keyword>
<comment type="catalytic activity">
    <reaction evidence="10 12">
        <text>dTMP + ATP = dTDP + ADP</text>
        <dbReference type="Rhea" id="RHEA:13517"/>
        <dbReference type="ChEBI" id="CHEBI:30616"/>
        <dbReference type="ChEBI" id="CHEBI:58369"/>
        <dbReference type="ChEBI" id="CHEBI:63528"/>
        <dbReference type="ChEBI" id="CHEBI:456216"/>
        <dbReference type="EC" id="2.7.4.9"/>
    </reaction>
</comment>
<dbReference type="InterPro" id="IPR018094">
    <property type="entry name" value="Thymidylate_kinase"/>
</dbReference>
<evidence type="ECO:0000256" key="11">
    <source>
        <dbReference type="ARBA" id="ARBA00057735"/>
    </source>
</evidence>
<dbReference type="AlphaFoldDB" id="A0A5A7N3Y1"/>
<gene>
    <name evidence="12 14" type="primary">tmk</name>
    <name evidence="14" type="ORF">JCM17846_06650</name>
</gene>
<reference evidence="14 15" key="1">
    <citation type="submission" date="2019-09" db="EMBL/GenBank/DDBJ databases">
        <title>NBRP : Genome information of microbial organism related human and environment.</title>
        <authorList>
            <person name="Hattori M."/>
            <person name="Oshima K."/>
            <person name="Inaba H."/>
            <person name="Suda W."/>
            <person name="Sakamoto M."/>
            <person name="Iino T."/>
            <person name="Kitahara M."/>
            <person name="Oshida Y."/>
            <person name="Iida T."/>
            <person name="Kudo T."/>
            <person name="Itoh T."/>
            <person name="Ohkuma M."/>
        </authorList>
    </citation>
    <scope>NUCLEOTIDE SEQUENCE [LARGE SCALE GENOMIC DNA]</scope>
    <source>
        <strain evidence="14 15">Q-1</strain>
    </source>
</reference>
<evidence type="ECO:0000313" key="15">
    <source>
        <dbReference type="Proteomes" id="UP000324996"/>
    </source>
</evidence>
<dbReference type="InterPro" id="IPR018095">
    <property type="entry name" value="Thymidylate_kin_CS"/>
</dbReference>
<name>A0A5A7N3Y1_9PROT</name>
<dbReference type="InterPro" id="IPR027417">
    <property type="entry name" value="P-loop_NTPase"/>
</dbReference>